<reference evidence="3 4" key="1">
    <citation type="submission" date="2020-04" db="EMBL/GenBank/DDBJ databases">
        <title>Perkinsus olseni comparative genomics.</title>
        <authorList>
            <person name="Bogema D.R."/>
        </authorList>
    </citation>
    <scope>NUCLEOTIDE SEQUENCE [LARGE SCALE GENOMIC DNA]</scope>
    <source>
        <strain evidence="3">ATCC PRA-179</strain>
    </source>
</reference>
<evidence type="ECO:0000313" key="3">
    <source>
        <dbReference type="EMBL" id="KAF4648800.1"/>
    </source>
</evidence>
<dbReference type="AlphaFoldDB" id="A0A7J6KP27"/>
<evidence type="ECO:0000256" key="2">
    <source>
        <dbReference type="SAM" id="SignalP"/>
    </source>
</evidence>
<evidence type="ECO:0000313" key="4">
    <source>
        <dbReference type="Proteomes" id="UP000570595"/>
    </source>
</evidence>
<keyword evidence="2" id="KW-0732">Signal</keyword>
<gene>
    <name evidence="3" type="ORF">FOZ61_002128</name>
</gene>
<organism evidence="3 4">
    <name type="scientific">Perkinsus olseni</name>
    <name type="common">Perkinsus atlanticus</name>
    <dbReference type="NCBI Taxonomy" id="32597"/>
    <lineage>
        <taxon>Eukaryota</taxon>
        <taxon>Sar</taxon>
        <taxon>Alveolata</taxon>
        <taxon>Perkinsozoa</taxon>
        <taxon>Perkinsea</taxon>
        <taxon>Perkinsida</taxon>
        <taxon>Perkinsidae</taxon>
        <taxon>Perkinsus</taxon>
    </lineage>
</organism>
<accession>A0A7J6KP27</accession>
<comment type="caution">
    <text evidence="3">The sequence shown here is derived from an EMBL/GenBank/DDBJ whole genome shotgun (WGS) entry which is preliminary data.</text>
</comment>
<protein>
    <submittedName>
        <fullName evidence="3">Uncharacterized protein</fullName>
    </submittedName>
</protein>
<feature type="chain" id="PRO_5029828556" evidence="2">
    <location>
        <begin position="30"/>
        <end position="740"/>
    </location>
</feature>
<dbReference type="EMBL" id="JABAHT010001579">
    <property type="protein sequence ID" value="KAF4648800.1"/>
    <property type="molecule type" value="Genomic_DNA"/>
</dbReference>
<evidence type="ECO:0000256" key="1">
    <source>
        <dbReference type="SAM" id="MobiDB-lite"/>
    </source>
</evidence>
<name>A0A7J6KP27_PEROL</name>
<proteinExistence type="predicted"/>
<dbReference type="Proteomes" id="UP000570595">
    <property type="component" value="Unassembled WGS sequence"/>
</dbReference>
<feature type="signal peptide" evidence="2">
    <location>
        <begin position="1"/>
        <end position="29"/>
    </location>
</feature>
<feature type="region of interest" description="Disordered" evidence="1">
    <location>
        <begin position="225"/>
        <end position="257"/>
    </location>
</feature>
<feature type="non-terminal residue" evidence="3">
    <location>
        <position position="1"/>
    </location>
</feature>
<sequence>VEGWLPPWATRTVGLSAALHGALLAPVLGTDVSELERCEDVNFLATAQWFPEAGATYCRVCRELYVVEGLRRFGTENIPLEEFNDDDLALLVKAHARHSGRIHFEGCAKDAGNRSGLSACLYFYVDHPVLFSMTVQDILLGSDQLDESLFELAGHVRLVMLSLGRRGMMVLPNIGRLIMWVAPNEVAAVGSETVFLAPGECLYDEELANVGGRLAQAGYDSLCTGTLRSNRRRPDPPSRAPPPLPVSRTALPPCPFAAAPRSEVADGAVRPTTTGSLVVVPTSAAMNGLASWSLVAPSTDSSFVLPPTESSYTVGSSVMIPPSTRSVGSSFVMPRTERSVNIPPTVAEADAGTESPGRLEEEAQGVDSQALVPVRPDASAEVPVLLFHHTVDLDASSVLRSAGLVPPRTVTSPFRGRFYPMCHFLPHGDGRRVGNVDWLDEYRVMMPNDETNPDPAPFARELDGYWDALFPIVGRTCGERLTRSYTAVQHDLVAGLVPKAYAIRPDEIGEGHPCDLSGRVLSVSGTLVANDNPYSWPWTLSATDLLRWALDGRIPVLSVCLFTRYGSVSSDCTNEAGLLFCCRRHAEQSIVLLQQLAVHRPFRSGSVLFVTRHKRSWSLDVGRDFLTGRQQLVGLSPAEMATTWVYRHLFVQGRSSAADPRQRTVDSYDSGRIHSWRWVSDSAGQQAYHGGARYRSLNSIFRDYGDPFDAIMAVRRGEGRMTARDEDEEAGFMRRGAMWQ</sequence>